<protein>
    <submittedName>
        <fullName evidence="1">Uncharacterized protein</fullName>
    </submittedName>
</protein>
<proteinExistence type="predicted"/>
<keyword evidence="2" id="KW-1185">Reference proteome</keyword>
<dbReference type="AlphaFoldDB" id="A0A3S3MUK3"/>
<dbReference type="EMBL" id="QPKB01000008">
    <property type="protein sequence ID" value="RWR90032.1"/>
    <property type="molecule type" value="Genomic_DNA"/>
</dbReference>
<gene>
    <name evidence="1" type="ORF">CKAN_01910900</name>
</gene>
<dbReference type="Proteomes" id="UP000283530">
    <property type="component" value="Unassembled WGS sequence"/>
</dbReference>
<accession>A0A3S3MUK3</accession>
<reference evidence="1 2" key="1">
    <citation type="journal article" date="2019" name="Nat. Plants">
        <title>Stout camphor tree genome fills gaps in understanding of flowering plant genome evolution.</title>
        <authorList>
            <person name="Chaw S.M."/>
            <person name="Liu Y.C."/>
            <person name="Wu Y.W."/>
            <person name="Wang H.Y."/>
            <person name="Lin C.I."/>
            <person name="Wu C.S."/>
            <person name="Ke H.M."/>
            <person name="Chang L.Y."/>
            <person name="Hsu C.Y."/>
            <person name="Yang H.T."/>
            <person name="Sudianto E."/>
            <person name="Hsu M.H."/>
            <person name="Wu K.P."/>
            <person name="Wang L.N."/>
            <person name="Leebens-Mack J.H."/>
            <person name="Tsai I.J."/>
        </authorList>
    </citation>
    <scope>NUCLEOTIDE SEQUENCE [LARGE SCALE GENOMIC DNA]</scope>
    <source>
        <strain evidence="2">cv. Chaw 1501</strain>
        <tissue evidence="1">Young leaves</tissue>
    </source>
</reference>
<name>A0A3S3MUK3_9MAGN</name>
<evidence type="ECO:0000313" key="2">
    <source>
        <dbReference type="Proteomes" id="UP000283530"/>
    </source>
</evidence>
<evidence type="ECO:0000313" key="1">
    <source>
        <dbReference type="EMBL" id="RWR90032.1"/>
    </source>
</evidence>
<organism evidence="1 2">
    <name type="scientific">Cinnamomum micranthum f. kanehirae</name>
    <dbReference type="NCBI Taxonomy" id="337451"/>
    <lineage>
        <taxon>Eukaryota</taxon>
        <taxon>Viridiplantae</taxon>
        <taxon>Streptophyta</taxon>
        <taxon>Embryophyta</taxon>
        <taxon>Tracheophyta</taxon>
        <taxon>Spermatophyta</taxon>
        <taxon>Magnoliopsida</taxon>
        <taxon>Magnoliidae</taxon>
        <taxon>Laurales</taxon>
        <taxon>Lauraceae</taxon>
        <taxon>Cinnamomum</taxon>
    </lineage>
</organism>
<comment type="caution">
    <text evidence="1">The sequence shown here is derived from an EMBL/GenBank/DDBJ whole genome shotgun (WGS) entry which is preliminary data.</text>
</comment>
<sequence>MAGTWGLGLPQENMFPAQIFENGPFNCAQGGQRERQVCYGFIGTLYVGPPDCLYMLSDITEKKSRPPKVYVDNISREVYNQDGWNQDNSRLEGYNTVATEGDIAMKTKNGGPTNHFDNRGSTAQKRIMGVNGGQVTK</sequence>